<sequence>MTVRPDAHGAPRDSTRARYAAGLLALAVLTIIIFAGANRLSTAVQTVLGFSVIFFVGALVWLGSAVRRRGGAEPARTAAATLNAYGVALAVALVAYYLLRGQEWAWLVGLLPAGVCVASAWRVARA</sequence>
<proteinExistence type="predicted"/>
<keyword evidence="1" id="KW-0472">Membrane</keyword>
<dbReference type="Proteomes" id="UP000245410">
    <property type="component" value="Unassembled WGS sequence"/>
</dbReference>
<evidence type="ECO:0000313" key="2">
    <source>
        <dbReference type="EMBL" id="PWR05496.1"/>
    </source>
</evidence>
<dbReference type="EMBL" id="QGKR01000303">
    <property type="protein sequence ID" value="PWR05496.1"/>
    <property type="molecule type" value="Genomic_DNA"/>
</dbReference>
<protein>
    <submittedName>
        <fullName evidence="2">Uncharacterized protein</fullName>
    </submittedName>
</protein>
<name>A0A317CVF6_9ACTN</name>
<keyword evidence="3" id="KW-1185">Reference proteome</keyword>
<dbReference type="AlphaFoldDB" id="A0A317CVF6"/>
<evidence type="ECO:0000256" key="1">
    <source>
        <dbReference type="SAM" id="Phobius"/>
    </source>
</evidence>
<dbReference type="OrthoDB" id="3393868at2"/>
<dbReference type="RefSeq" id="WP_109820052.1">
    <property type="nucleotide sequence ID" value="NZ_QGKR01000303.1"/>
</dbReference>
<gene>
    <name evidence="2" type="ORF">DKT68_26235</name>
</gene>
<feature type="transmembrane region" description="Helical" evidence="1">
    <location>
        <begin position="104"/>
        <end position="124"/>
    </location>
</feature>
<evidence type="ECO:0000313" key="3">
    <source>
        <dbReference type="Proteomes" id="UP000245410"/>
    </source>
</evidence>
<reference evidence="2 3" key="1">
    <citation type="submission" date="2018-05" db="EMBL/GenBank/DDBJ databases">
        <title>Micromonospora atacamensis sp. nov., a novel actinobacteria isolated from high altitude Atacama Desert soil.</title>
        <authorList>
            <person name="Carro L."/>
            <person name="Golinska P."/>
            <person name="Klenk H.-P."/>
            <person name="Goodfellow M."/>
        </authorList>
    </citation>
    <scope>NUCLEOTIDE SEQUENCE [LARGE SCALE GENOMIC DNA]</scope>
    <source>
        <strain evidence="2 3">5R2A7</strain>
    </source>
</reference>
<feature type="transmembrane region" description="Helical" evidence="1">
    <location>
        <begin position="20"/>
        <end position="37"/>
    </location>
</feature>
<keyword evidence="1" id="KW-0812">Transmembrane</keyword>
<accession>A0A317CVF6</accession>
<comment type="caution">
    <text evidence="2">The sequence shown here is derived from an EMBL/GenBank/DDBJ whole genome shotgun (WGS) entry which is preliminary data.</text>
</comment>
<organism evidence="2 3">
    <name type="scientific">Micromonospora acroterricola</name>
    <dbReference type="NCBI Taxonomy" id="2202421"/>
    <lineage>
        <taxon>Bacteria</taxon>
        <taxon>Bacillati</taxon>
        <taxon>Actinomycetota</taxon>
        <taxon>Actinomycetes</taxon>
        <taxon>Micromonosporales</taxon>
        <taxon>Micromonosporaceae</taxon>
        <taxon>Micromonospora</taxon>
    </lineage>
</organism>
<feature type="transmembrane region" description="Helical" evidence="1">
    <location>
        <begin position="78"/>
        <end position="98"/>
    </location>
</feature>
<feature type="transmembrane region" description="Helical" evidence="1">
    <location>
        <begin position="43"/>
        <end position="66"/>
    </location>
</feature>
<keyword evidence="1" id="KW-1133">Transmembrane helix</keyword>